<dbReference type="EC" id="3.6.1.-" evidence="9"/>
<sequence>MKTAPFTNIRFRSGRQFKMLTPFTLRFTKKIMQQLLLASTSPYRKMLLEKLHLPFITAAPQVDEAPLPGESAEALVLRLAAAKAQALANAYPDHLIIGSDQVCVLNGQITGKPHSEAQACEQLRQASGNVVTFYTGLALYNSRTQHLQAVCEPYQVHFRPLGAQEIAHYVRLEQPLNCAGSFKSEGLGIALFDKLTGRDPNALVGLPLIALLEMLRAEGVSPLA</sequence>
<evidence type="ECO:0000256" key="6">
    <source>
        <dbReference type="ARBA" id="ARBA00053369"/>
    </source>
</evidence>
<evidence type="ECO:0000313" key="11">
    <source>
        <dbReference type="Proteomes" id="UP000271603"/>
    </source>
</evidence>
<dbReference type="PANTHER" id="PTHR43213">
    <property type="entry name" value="BIFUNCTIONAL DTTP/UTP PYROPHOSPHATASE/METHYLTRANSFERASE PROTEIN-RELATED"/>
    <property type="match status" value="1"/>
</dbReference>
<accession>A0A3S4G1A7</accession>
<comment type="function">
    <text evidence="6 9">Nucleoside triphosphate pyrophosphatase that hydrolyzes 7-methyl-GTP (m(7)GTP). May have a dual role in cell division arrest and in preventing the incorporation of modified nucleotides into cellular nucleic acids.</text>
</comment>
<keyword evidence="4 9" id="KW-0546">Nucleotide metabolism</keyword>
<comment type="caution">
    <text evidence="9">Lacks conserved residue(s) required for the propagation of feature annotation.</text>
</comment>
<dbReference type="CDD" id="cd00555">
    <property type="entry name" value="Maf"/>
    <property type="match status" value="1"/>
</dbReference>
<feature type="active site" description="Proton acceptor" evidence="9">
    <location>
        <position position="100"/>
    </location>
</feature>
<dbReference type="PIRSF" id="PIRSF006305">
    <property type="entry name" value="Maf"/>
    <property type="match status" value="1"/>
</dbReference>
<feature type="site" description="Important for substrate specificity" evidence="9">
    <location>
        <position position="185"/>
    </location>
</feature>
<evidence type="ECO:0000256" key="3">
    <source>
        <dbReference type="ARBA" id="ARBA00022801"/>
    </source>
</evidence>
<proteinExistence type="inferred from homology"/>
<dbReference type="SUPFAM" id="SSF52972">
    <property type="entry name" value="ITPase-like"/>
    <property type="match status" value="1"/>
</dbReference>
<evidence type="ECO:0000256" key="5">
    <source>
        <dbReference type="ARBA" id="ARBA00050213"/>
    </source>
</evidence>
<dbReference type="Pfam" id="PF02545">
    <property type="entry name" value="Maf"/>
    <property type="match status" value="1"/>
</dbReference>
<feature type="site" description="Important for substrate specificity" evidence="9">
    <location>
        <position position="43"/>
    </location>
</feature>
<dbReference type="STRING" id="61652.AXX16_3320"/>
<reference evidence="10 11" key="1">
    <citation type="submission" date="2018-12" db="EMBL/GenBank/DDBJ databases">
        <authorList>
            <consortium name="Pathogen Informatics"/>
        </authorList>
    </citation>
    <scope>NUCLEOTIDE SEQUENCE [LARGE SCALE GENOMIC DNA]</scope>
    <source>
        <strain evidence="10 11">NCTC9419</strain>
    </source>
</reference>
<comment type="catalytic activity">
    <reaction evidence="5 9">
        <text>N(7)-methyl-GTP + H2O = N(7)-methyl-GMP + diphosphate + H(+)</text>
        <dbReference type="Rhea" id="RHEA:58744"/>
        <dbReference type="ChEBI" id="CHEBI:15377"/>
        <dbReference type="ChEBI" id="CHEBI:15378"/>
        <dbReference type="ChEBI" id="CHEBI:33019"/>
        <dbReference type="ChEBI" id="CHEBI:58285"/>
        <dbReference type="ChEBI" id="CHEBI:87133"/>
    </reaction>
</comment>
<organism evidence="10 11">
    <name type="scientific">Serratia rubidaea</name>
    <name type="common">Serratia marinorubra</name>
    <dbReference type="NCBI Taxonomy" id="61652"/>
    <lineage>
        <taxon>Bacteria</taxon>
        <taxon>Pseudomonadati</taxon>
        <taxon>Pseudomonadota</taxon>
        <taxon>Gammaproteobacteria</taxon>
        <taxon>Enterobacterales</taxon>
        <taxon>Yersiniaceae</taxon>
        <taxon>Serratia</taxon>
    </lineage>
</organism>
<evidence type="ECO:0000313" key="10">
    <source>
        <dbReference type="EMBL" id="VEA73108.1"/>
    </source>
</evidence>
<dbReference type="InterPro" id="IPR003697">
    <property type="entry name" value="Maf-like"/>
</dbReference>
<feature type="site" description="Important for substrate specificity" evidence="9">
    <location>
        <position position="101"/>
    </location>
</feature>
<evidence type="ECO:0000256" key="7">
    <source>
        <dbReference type="ARBA" id="ARBA00060749"/>
    </source>
</evidence>
<evidence type="ECO:0000256" key="8">
    <source>
        <dbReference type="ARBA" id="ARBA00068163"/>
    </source>
</evidence>
<dbReference type="NCBIfam" id="TIGR00172">
    <property type="entry name" value="maf"/>
    <property type="match status" value="1"/>
</dbReference>
<evidence type="ECO:0000256" key="1">
    <source>
        <dbReference type="ARBA" id="ARBA00004496"/>
    </source>
</evidence>
<dbReference type="Proteomes" id="UP000271603">
    <property type="component" value="Chromosome"/>
</dbReference>
<dbReference type="FunFam" id="3.90.950.10:FF:000005">
    <property type="entry name" value="7-methyl-GTP pyrophosphatase"/>
    <property type="match status" value="1"/>
</dbReference>
<keyword evidence="3 9" id="KW-0378">Hydrolase</keyword>
<name>A0A3S4G1A7_SERRU</name>
<dbReference type="InterPro" id="IPR029001">
    <property type="entry name" value="ITPase-like_fam"/>
</dbReference>
<dbReference type="HAMAP" id="MF_00528">
    <property type="entry name" value="Maf"/>
    <property type="match status" value="1"/>
</dbReference>
<keyword evidence="2 9" id="KW-0963">Cytoplasm</keyword>
<dbReference type="GO" id="GO:0047429">
    <property type="term" value="F:nucleoside triphosphate diphosphatase activity"/>
    <property type="evidence" value="ECO:0007669"/>
    <property type="project" value="InterPro"/>
</dbReference>
<evidence type="ECO:0000256" key="9">
    <source>
        <dbReference type="HAMAP-Rule" id="MF_00528"/>
    </source>
</evidence>
<gene>
    <name evidence="10" type="primary">yhdE_2</name>
    <name evidence="10" type="ORF">NCTC9419_04732</name>
</gene>
<dbReference type="Gene3D" id="3.90.950.10">
    <property type="match status" value="1"/>
</dbReference>
<comment type="cofactor">
    <cofactor evidence="9">
        <name>a divalent metal cation</name>
        <dbReference type="ChEBI" id="CHEBI:60240"/>
    </cofactor>
</comment>
<comment type="similarity">
    <text evidence="7 9">Belongs to the Maf family. YceF subfamily.</text>
</comment>
<dbReference type="EMBL" id="LR134155">
    <property type="protein sequence ID" value="VEA73108.1"/>
    <property type="molecule type" value="Genomic_DNA"/>
</dbReference>
<dbReference type="GO" id="GO:0005737">
    <property type="term" value="C:cytoplasm"/>
    <property type="evidence" value="ECO:0007669"/>
    <property type="project" value="UniProtKB-SubCell"/>
</dbReference>
<evidence type="ECO:0000256" key="2">
    <source>
        <dbReference type="ARBA" id="ARBA00022490"/>
    </source>
</evidence>
<dbReference type="AlphaFoldDB" id="A0A3S4G1A7"/>
<dbReference type="PANTHER" id="PTHR43213:SF10">
    <property type="entry name" value="7-METHYL-GTP PYROPHOSPHATASE"/>
    <property type="match status" value="1"/>
</dbReference>
<evidence type="ECO:0000256" key="4">
    <source>
        <dbReference type="ARBA" id="ARBA00023080"/>
    </source>
</evidence>
<protein>
    <recommendedName>
        <fullName evidence="8 9">7-methyl-GTP pyrophosphatase</fullName>
        <shortName evidence="9">m(7)GTP pyrophosphatase</shortName>
        <ecNumber evidence="9">3.6.1.-</ecNumber>
    </recommendedName>
</protein>
<comment type="subcellular location">
    <subcellularLocation>
        <location evidence="1 9">Cytoplasm</location>
    </subcellularLocation>
</comment>
<dbReference type="GO" id="GO:0009117">
    <property type="term" value="P:nucleotide metabolic process"/>
    <property type="evidence" value="ECO:0007669"/>
    <property type="project" value="UniProtKB-KW"/>
</dbReference>